<evidence type="ECO:0000313" key="12">
    <source>
        <dbReference type="Proteomes" id="UP000249185"/>
    </source>
</evidence>
<comment type="function">
    <text evidence="9">This protein specifically catalyzes the removal of signal peptides from prolipoproteins.</text>
</comment>
<sequence length="171" mass="18789">MNQTLRRVVAIATIVYLIDRATKFWVVEVLDLPTRGHIEVFDPWFNLSMAWNRGINFGLLDMGPDAGRWILIGLALAICAGLLVWARRRAAFVDALGIGLIIGGALGNVWDRIRYGAVADFLNFSVPGVRNPFAFNVADAAIFAGAALLLVFARDPAADRPRSARRARKGR</sequence>
<feature type="transmembrane region" description="Helical" evidence="9">
    <location>
        <begin position="92"/>
        <end position="113"/>
    </location>
</feature>
<dbReference type="InterPro" id="IPR001872">
    <property type="entry name" value="Peptidase_A8"/>
</dbReference>
<dbReference type="EMBL" id="QFPW01000009">
    <property type="protein sequence ID" value="PZQ48959.1"/>
    <property type="molecule type" value="Genomic_DNA"/>
</dbReference>
<feature type="active site" evidence="9">
    <location>
        <position position="139"/>
    </location>
</feature>
<keyword evidence="5 9" id="KW-0064">Aspartyl protease</keyword>
<evidence type="ECO:0000256" key="8">
    <source>
        <dbReference type="ARBA" id="ARBA00023136"/>
    </source>
</evidence>
<dbReference type="HAMAP" id="MF_00161">
    <property type="entry name" value="LspA"/>
    <property type="match status" value="1"/>
</dbReference>
<name>A0A2W5N9K8_RHOSU</name>
<keyword evidence="4 9" id="KW-0812">Transmembrane</keyword>
<evidence type="ECO:0000256" key="10">
    <source>
        <dbReference type="RuleBase" id="RU004181"/>
    </source>
</evidence>
<keyword evidence="6 9" id="KW-0378">Hydrolase</keyword>
<keyword evidence="8 9" id="KW-0472">Membrane</keyword>
<dbReference type="PRINTS" id="PR00781">
    <property type="entry name" value="LIPOSIGPTASE"/>
</dbReference>
<keyword evidence="3 9" id="KW-0645">Protease</keyword>
<feature type="transmembrane region" description="Helical" evidence="9">
    <location>
        <begin position="133"/>
        <end position="153"/>
    </location>
</feature>
<dbReference type="Pfam" id="PF01252">
    <property type="entry name" value="Peptidase_A8"/>
    <property type="match status" value="1"/>
</dbReference>
<dbReference type="Proteomes" id="UP000249185">
    <property type="component" value="Unassembled WGS sequence"/>
</dbReference>
<evidence type="ECO:0000256" key="5">
    <source>
        <dbReference type="ARBA" id="ARBA00022750"/>
    </source>
</evidence>
<comment type="caution">
    <text evidence="11">The sequence shown here is derived from an EMBL/GenBank/DDBJ whole genome shotgun (WGS) entry which is preliminary data.</text>
</comment>
<evidence type="ECO:0000313" key="11">
    <source>
        <dbReference type="EMBL" id="PZQ48959.1"/>
    </source>
</evidence>
<evidence type="ECO:0000256" key="4">
    <source>
        <dbReference type="ARBA" id="ARBA00022692"/>
    </source>
</evidence>
<keyword evidence="7 9" id="KW-1133">Transmembrane helix</keyword>
<gene>
    <name evidence="9 11" type="primary">lspA</name>
    <name evidence="11" type="ORF">DI556_12450</name>
</gene>
<evidence type="ECO:0000256" key="1">
    <source>
        <dbReference type="ARBA" id="ARBA00006139"/>
    </source>
</evidence>
<dbReference type="GO" id="GO:0004190">
    <property type="term" value="F:aspartic-type endopeptidase activity"/>
    <property type="evidence" value="ECO:0007669"/>
    <property type="project" value="UniProtKB-UniRule"/>
</dbReference>
<dbReference type="PANTHER" id="PTHR33695:SF1">
    <property type="entry name" value="LIPOPROTEIN SIGNAL PEPTIDASE"/>
    <property type="match status" value="1"/>
</dbReference>
<keyword evidence="2 9" id="KW-1003">Cell membrane</keyword>
<dbReference type="UniPathway" id="UPA00665"/>
<comment type="pathway">
    <text evidence="9">Protein modification; lipoprotein biosynthesis (signal peptide cleavage).</text>
</comment>
<comment type="caution">
    <text evidence="9">Lacks conserved residue(s) required for the propagation of feature annotation.</text>
</comment>
<dbReference type="EC" id="3.4.23.36" evidence="9"/>
<proteinExistence type="inferred from homology"/>
<protein>
    <recommendedName>
        <fullName evidence="9">Lipoprotein signal peptidase</fullName>
        <ecNumber evidence="9">3.4.23.36</ecNumber>
    </recommendedName>
    <alternativeName>
        <fullName evidence="9">Prolipoprotein signal peptidase</fullName>
    </alternativeName>
    <alternativeName>
        <fullName evidence="9">Signal peptidase II</fullName>
        <shortName evidence="9">SPase II</shortName>
    </alternativeName>
</protein>
<evidence type="ECO:0000256" key="7">
    <source>
        <dbReference type="ARBA" id="ARBA00022989"/>
    </source>
</evidence>
<dbReference type="NCBIfam" id="TIGR00077">
    <property type="entry name" value="lspA"/>
    <property type="match status" value="1"/>
</dbReference>
<feature type="active site" evidence="9">
    <location>
        <position position="120"/>
    </location>
</feature>
<dbReference type="GO" id="GO:0005886">
    <property type="term" value="C:plasma membrane"/>
    <property type="evidence" value="ECO:0007669"/>
    <property type="project" value="UniProtKB-SubCell"/>
</dbReference>
<evidence type="ECO:0000256" key="2">
    <source>
        <dbReference type="ARBA" id="ARBA00022475"/>
    </source>
</evidence>
<evidence type="ECO:0000256" key="3">
    <source>
        <dbReference type="ARBA" id="ARBA00022670"/>
    </source>
</evidence>
<organism evidence="11 12">
    <name type="scientific">Rhodovulum sulfidophilum</name>
    <name type="common">Rhodobacter sulfidophilus</name>
    <dbReference type="NCBI Taxonomy" id="35806"/>
    <lineage>
        <taxon>Bacteria</taxon>
        <taxon>Pseudomonadati</taxon>
        <taxon>Pseudomonadota</taxon>
        <taxon>Alphaproteobacteria</taxon>
        <taxon>Rhodobacterales</taxon>
        <taxon>Paracoccaceae</taxon>
        <taxon>Rhodovulum</taxon>
    </lineage>
</organism>
<accession>A0A2W5N9K8</accession>
<comment type="catalytic activity">
    <reaction evidence="9">
        <text>Release of signal peptides from bacterial membrane prolipoproteins. Hydrolyzes -Xaa-Yaa-Zaa-|-(S,diacylglyceryl)Cys-, in which Xaa is hydrophobic (preferably Leu), and Yaa (Ala or Ser) and Zaa (Gly or Ala) have small, neutral side chains.</text>
        <dbReference type="EC" id="3.4.23.36"/>
    </reaction>
</comment>
<reference evidence="11 12" key="1">
    <citation type="submission" date="2017-08" db="EMBL/GenBank/DDBJ databases">
        <title>Infants hospitalized years apart are colonized by the same room-sourced microbial strains.</title>
        <authorList>
            <person name="Brooks B."/>
            <person name="Olm M.R."/>
            <person name="Firek B.A."/>
            <person name="Baker R."/>
            <person name="Thomas B.C."/>
            <person name="Morowitz M.J."/>
            <person name="Banfield J.F."/>
        </authorList>
    </citation>
    <scope>NUCLEOTIDE SEQUENCE [LARGE SCALE GENOMIC DNA]</scope>
    <source>
        <strain evidence="11">S2_005_002_R2_34</strain>
    </source>
</reference>
<comment type="subcellular location">
    <subcellularLocation>
        <location evidence="9">Cell membrane</location>
        <topology evidence="9">Multi-pass membrane protein</topology>
    </subcellularLocation>
</comment>
<evidence type="ECO:0000256" key="9">
    <source>
        <dbReference type="HAMAP-Rule" id="MF_00161"/>
    </source>
</evidence>
<feature type="transmembrane region" description="Helical" evidence="9">
    <location>
        <begin position="66"/>
        <end position="85"/>
    </location>
</feature>
<dbReference type="AlphaFoldDB" id="A0A2W5N9K8"/>
<comment type="similarity">
    <text evidence="1 9 10">Belongs to the peptidase A8 family.</text>
</comment>
<dbReference type="GO" id="GO:0006508">
    <property type="term" value="P:proteolysis"/>
    <property type="evidence" value="ECO:0007669"/>
    <property type="project" value="UniProtKB-KW"/>
</dbReference>
<dbReference type="PANTHER" id="PTHR33695">
    <property type="entry name" value="LIPOPROTEIN SIGNAL PEPTIDASE"/>
    <property type="match status" value="1"/>
</dbReference>
<evidence type="ECO:0000256" key="6">
    <source>
        <dbReference type="ARBA" id="ARBA00022801"/>
    </source>
</evidence>